<evidence type="ECO:0000259" key="14">
    <source>
        <dbReference type="PROSITE" id="PS50110"/>
    </source>
</evidence>
<keyword evidence="8" id="KW-0067">ATP-binding</keyword>
<dbReference type="InterPro" id="IPR036890">
    <property type="entry name" value="HATPase_C_sf"/>
</dbReference>
<evidence type="ECO:0000256" key="11">
    <source>
        <dbReference type="ARBA" id="ARBA00023136"/>
    </source>
</evidence>
<evidence type="ECO:0000313" key="15">
    <source>
        <dbReference type="EMBL" id="WGH78154.1"/>
    </source>
</evidence>
<keyword evidence="16" id="KW-1185">Reference proteome</keyword>
<keyword evidence="10" id="KW-0902">Two-component regulatory system</keyword>
<dbReference type="SMART" id="SM00387">
    <property type="entry name" value="HATPase_c"/>
    <property type="match status" value="1"/>
</dbReference>
<comment type="subcellular location">
    <subcellularLocation>
        <location evidence="2">Cell membrane</location>
        <topology evidence="2">Multi-pass membrane protein</topology>
    </subcellularLocation>
</comment>
<dbReference type="SUPFAM" id="SSF52172">
    <property type="entry name" value="CheY-like"/>
    <property type="match status" value="1"/>
</dbReference>
<dbReference type="PANTHER" id="PTHR45339">
    <property type="entry name" value="HYBRID SIGNAL TRANSDUCTION HISTIDINE KINASE J"/>
    <property type="match status" value="1"/>
</dbReference>
<reference evidence="15 16" key="1">
    <citation type="submission" date="2023-04" db="EMBL/GenBank/DDBJ databases">
        <title>Jannaschia ovalis sp. nov., a marine bacterium isolated from sea tidal flat.</title>
        <authorList>
            <person name="Kwon D.Y."/>
            <person name="Kim J.-J."/>
        </authorList>
    </citation>
    <scope>NUCLEOTIDE SEQUENCE [LARGE SCALE GENOMIC DNA]</scope>
    <source>
        <strain evidence="15 16">GRR-S6-38</strain>
    </source>
</reference>
<dbReference type="Pfam" id="PF02518">
    <property type="entry name" value="HATPase_c"/>
    <property type="match status" value="1"/>
</dbReference>
<keyword evidence="4" id="KW-1003">Cell membrane</keyword>
<evidence type="ECO:0000256" key="10">
    <source>
        <dbReference type="ARBA" id="ARBA00023012"/>
    </source>
</evidence>
<dbReference type="SUPFAM" id="SSF47226">
    <property type="entry name" value="Histidine-containing phosphotransfer domain, HPT domain"/>
    <property type="match status" value="1"/>
</dbReference>
<dbReference type="SUPFAM" id="SSF55874">
    <property type="entry name" value="ATPase domain of HSP90 chaperone/DNA topoisomerase II/histidine kinase"/>
    <property type="match status" value="1"/>
</dbReference>
<protein>
    <recommendedName>
        <fullName evidence="3">histidine kinase</fullName>
        <ecNumber evidence="3">2.7.13.3</ecNumber>
    </recommendedName>
</protein>
<evidence type="ECO:0000256" key="7">
    <source>
        <dbReference type="ARBA" id="ARBA00022741"/>
    </source>
</evidence>
<dbReference type="PROSITE" id="PS50109">
    <property type="entry name" value="HIS_KIN"/>
    <property type="match status" value="1"/>
</dbReference>
<dbReference type="InterPro" id="IPR005467">
    <property type="entry name" value="His_kinase_dom"/>
</dbReference>
<dbReference type="CDD" id="cd17546">
    <property type="entry name" value="REC_hyHK_CKI1_RcsC-like"/>
    <property type="match status" value="1"/>
</dbReference>
<accession>A0ABY8LA40</accession>
<dbReference type="Gene3D" id="3.30.565.10">
    <property type="entry name" value="Histidine kinase-like ATPase, C-terminal domain"/>
    <property type="match status" value="1"/>
</dbReference>
<evidence type="ECO:0000256" key="9">
    <source>
        <dbReference type="ARBA" id="ARBA00022989"/>
    </source>
</evidence>
<evidence type="ECO:0000256" key="8">
    <source>
        <dbReference type="ARBA" id="ARBA00022840"/>
    </source>
</evidence>
<evidence type="ECO:0000256" key="5">
    <source>
        <dbReference type="ARBA" id="ARBA00022553"/>
    </source>
</evidence>
<organism evidence="15 16">
    <name type="scientific">Jannaschia ovalis</name>
    <dbReference type="NCBI Taxonomy" id="3038773"/>
    <lineage>
        <taxon>Bacteria</taxon>
        <taxon>Pseudomonadati</taxon>
        <taxon>Pseudomonadota</taxon>
        <taxon>Alphaproteobacteria</taxon>
        <taxon>Rhodobacterales</taxon>
        <taxon>Roseobacteraceae</taxon>
        <taxon>Jannaschia</taxon>
    </lineage>
</organism>
<feature type="domain" description="Response regulatory" evidence="14">
    <location>
        <begin position="237"/>
        <end position="356"/>
    </location>
</feature>
<dbReference type="InterPro" id="IPR001789">
    <property type="entry name" value="Sig_transdc_resp-reg_receiver"/>
</dbReference>
<dbReference type="EC" id="2.7.13.3" evidence="3"/>
<dbReference type="InterPro" id="IPR004358">
    <property type="entry name" value="Sig_transdc_His_kin-like_C"/>
</dbReference>
<name>A0ABY8LA40_9RHOB</name>
<evidence type="ECO:0000256" key="1">
    <source>
        <dbReference type="ARBA" id="ARBA00000085"/>
    </source>
</evidence>
<keyword evidence="9" id="KW-1133">Transmembrane helix</keyword>
<dbReference type="InterPro" id="IPR003594">
    <property type="entry name" value="HATPase_dom"/>
</dbReference>
<feature type="modified residue" description="4-aspartylphosphate" evidence="12">
    <location>
        <position position="286"/>
    </location>
</feature>
<dbReference type="PROSITE" id="PS50110">
    <property type="entry name" value="RESPONSE_REGULATORY"/>
    <property type="match status" value="1"/>
</dbReference>
<dbReference type="RefSeq" id="WP_279964856.1">
    <property type="nucleotide sequence ID" value="NZ_CP122537.1"/>
</dbReference>
<evidence type="ECO:0000256" key="2">
    <source>
        <dbReference type="ARBA" id="ARBA00004651"/>
    </source>
</evidence>
<evidence type="ECO:0000259" key="13">
    <source>
        <dbReference type="PROSITE" id="PS50109"/>
    </source>
</evidence>
<evidence type="ECO:0000256" key="3">
    <source>
        <dbReference type="ARBA" id="ARBA00012438"/>
    </source>
</evidence>
<gene>
    <name evidence="15" type="ORF">P8627_14125</name>
</gene>
<dbReference type="InterPro" id="IPR011006">
    <property type="entry name" value="CheY-like_superfamily"/>
</dbReference>
<evidence type="ECO:0000256" key="4">
    <source>
        <dbReference type="ARBA" id="ARBA00022475"/>
    </source>
</evidence>
<dbReference type="Gene3D" id="3.40.50.2300">
    <property type="match status" value="1"/>
</dbReference>
<dbReference type="Gene3D" id="1.20.120.160">
    <property type="entry name" value="HPT domain"/>
    <property type="match status" value="1"/>
</dbReference>
<sequence>MTRDPDSRDLLAHDIRAAMSDVIGGLRLIEGTPLPEAVRGQLDRIQSASELLARLVETLLTGGPEDAAASLGNLNLPRFLDAELRRWHGAAAPMGTRVRLDRSEDLPQVVRLNGLHLRRVVANLMGNALRHAPGGTITLGAGIDGDGQLSIRVTDAGPGFPQALLDDPFQVDAAAGPGRGTGMGLQIAAAHAEALGGRIALRNRPEGGAEVALSVPRAVWERDSAADAALPDLRGARILVADDSLTVRTLLAGMISRLGAECETARDGIEALNWLSRERFDLALIDIEMPVLGGLEVLRSERLRQAWGVAPPTSMVAITAHGLEDSAEAIREAGADGTIPKPLPGIESFARSLAHFLSAAPDPSNWRPERAAPLSAVTLSELMHAAGPDHAAALLAGLRADLERVERELGRALAAGRRDEIAAQTHVLLSLVGAVGALPTQEAARRLNRLADDGGAEAVQIAGKVCLGRLSDLRAELDAAG</sequence>
<evidence type="ECO:0000313" key="16">
    <source>
        <dbReference type="Proteomes" id="UP001243420"/>
    </source>
</evidence>
<keyword evidence="7" id="KW-0547">Nucleotide-binding</keyword>
<keyword evidence="5 12" id="KW-0597">Phosphoprotein</keyword>
<dbReference type="PANTHER" id="PTHR45339:SF1">
    <property type="entry name" value="HYBRID SIGNAL TRANSDUCTION HISTIDINE KINASE J"/>
    <property type="match status" value="1"/>
</dbReference>
<keyword evidence="6" id="KW-0812">Transmembrane</keyword>
<dbReference type="Proteomes" id="UP001243420">
    <property type="component" value="Chromosome"/>
</dbReference>
<keyword evidence="11" id="KW-0472">Membrane</keyword>
<dbReference type="InterPro" id="IPR036641">
    <property type="entry name" value="HPT_dom_sf"/>
</dbReference>
<dbReference type="SMART" id="SM00448">
    <property type="entry name" value="REC"/>
    <property type="match status" value="1"/>
</dbReference>
<proteinExistence type="predicted"/>
<dbReference type="EMBL" id="CP122537">
    <property type="protein sequence ID" value="WGH78154.1"/>
    <property type="molecule type" value="Genomic_DNA"/>
</dbReference>
<evidence type="ECO:0000256" key="12">
    <source>
        <dbReference type="PROSITE-ProRule" id="PRU00169"/>
    </source>
</evidence>
<feature type="domain" description="Histidine kinase" evidence="13">
    <location>
        <begin position="10"/>
        <end position="219"/>
    </location>
</feature>
<comment type="catalytic activity">
    <reaction evidence="1">
        <text>ATP + protein L-histidine = ADP + protein N-phospho-L-histidine.</text>
        <dbReference type="EC" id="2.7.13.3"/>
    </reaction>
</comment>
<dbReference type="Pfam" id="PF00072">
    <property type="entry name" value="Response_reg"/>
    <property type="match status" value="1"/>
</dbReference>
<dbReference type="CDD" id="cd00075">
    <property type="entry name" value="HATPase"/>
    <property type="match status" value="1"/>
</dbReference>
<dbReference type="PRINTS" id="PR00344">
    <property type="entry name" value="BCTRLSENSOR"/>
</dbReference>
<evidence type="ECO:0000256" key="6">
    <source>
        <dbReference type="ARBA" id="ARBA00022692"/>
    </source>
</evidence>